<dbReference type="Proteomes" id="UP001589789">
    <property type="component" value="Unassembled WGS sequence"/>
</dbReference>
<proteinExistence type="inferred from homology"/>
<gene>
    <name evidence="3" type="ORF">ACFFIC_06480</name>
</gene>
<organism evidence="3 4">
    <name type="scientific">Muricoccus vinaceus</name>
    <dbReference type="NCBI Taxonomy" id="424704"/>
    <lineage>
        <taxon>Bacteria</taxon>
        <taxon>Pseudomonadati</taxon>
        <taxon>Pseudomonadota</taxon>
        <taxon>Alphaproteobacteria</taxon>
        <taxon>Acetobacterales</taxon>
        <taxon>Roseomonadaceae</taxon>
        <taxon>Muricoccus</taxon>
    </lineage>
</organism>
<feature type="signal peptide" evidence="2">
    <location>
        <begin position="1"/>
        <end position="27"/>
    </location>
</feature>
<accession>A0ABV6IP23</accession>
<dbReference type="RefSeq" id="WP_377049349.1">
    <property type="nucleotide sequence ID" value="NZ_JBHLVZ010000003.1"/>
</dbReference>
<dbReference type="EMBL" id="JBHLVZ010000003">
    <property type="protein sequence ID" value="MFC0385196.1"/>
    <property type="molecule type" value="Genomic_DNA"/>
</dbReference>
<protein>
    <submittedName>
        <fullName evidence="3">Bug family tripartite tricarboxylate transporter substrate binding protein</fullName>
    </submittedName>
</protein>
<evidence type="ECO:0000313" key="4">
    <source>
        <dbReference type="Proteomes" id="UP001589789"/>
    </source>
</evidence>
<evidence type="ECO:0000313" key="3">
    <source>
        <dbReference type="EMBL" id="MFC0385196.1"/>
    </source>
</evidence>
<dbReference type="PANTHER" id="PTHR42928:SF5">
    <property type="entry name" value="BLR1237 PROTEIN"/>
    <property type="match status" value="1"/>
</dbReference>
<keyword evidence="2" id="KW-0732">Signal</keyword>
<evidence type="ECO:0000256" key="1">
    <source>
        <dbReference type="ARBA" id="ARBA00006987"/>
    </source>
</evidence>
<name>A0ABV6IP23_9PROT</name>
<comment type="caution">
    <text evidence="3">The sequence shown here is derived from an EMBL/GenBank/DDBJ whole genome shotgun (WGS) entry which is preliminary data.</text>
</comment>
<dbReference type="Gene3D" id="3.40.190.150">
    <property type="entry name" value="Bordetella uptake gene, domain 1"/>
    <property type="match status" value="1"/>
</dbReference>
<evidence type="ECO:0000256" key="2">
    <source>
        <dbReference type="SAM" id="SignalP"/>
    </source>
</evidence>
<dbReference type="CDD" id="cd07012">
    <property type="entry name" value="PBP2_Bug_TTT"/>
    <property type="match status" value="1"/>
</dbReference>
<dbReference type="InterPro" id="IPR005064">
    <property type="entry name" value="BUG"/>
</dbReference>
<dbReference type="InterPro" id="IPR042100">
    <property type="entry name" value="Bug_dom1"/>
</dbReference>
<comment type="similarity">
    <text evidence="1">Belongs to the UPF0065 (bug) family.</text>
</comment>
<keyword evidence="4" id="KW-1185">Reference proteome</keyword>
<dbReference type="Pfam" id="PF03401">
    <property type="entry name" value="TctC"/>
    <property type="match status" value="1"/>
</dbReference>
<dbReference type="PIRSF" id="PIRSF017082">
    <property type="entry name" value="YflP"/>
    <property type="match status" value="1"/>
</dbReference>
<dbReference type="Gene3D" id="3.40.190.10">
    <property type="entry name" value="Periplasmic binding protein-like II"/>
    <property type="match status" value="1"/>
</dbReference>
<reference evidence="3 4" key="1">
    <citation type="submission" date="2024-09" db="EMBL/GenBank/DDBJ databases">
        <authorList>
            <person name="Sun Q."/>
            <person name="Mori K."/>
        </authorList>
    </citation>
    <scope>NUCLEOTIDE SEQUENCE [LARGE SCALE GENOMIC DNA]</scope>
    <source>
        <strain evidence="3 4">CCM 7468</strain>
    </source>
</reference>
<feature type="chain" id="PRO_5045612375" evidence="2">
    <location>
        <begin position="28"/>
        <end position="324"/>
    </location>
</feature>
<sequence>MNPAAPARRHVLGLAALATLVPAAARAQSRAIRLVVPYAPGGTNDVTARLLQHRLSEGLGQTCVIENRSGASGAIGAQEVARSASDGQTLLYSNEVHPILKLVQRGVPFDAVEDFTPVCRTVSIPYVLVGGMKAAQPADPRALLAAVKSKPNDFTFACSSLGSVGHLGAAALGQRLGVEVTTVIYRGTGPAINDVISGAVPLMFAPVGAVLPMIQGNQLRAFAVTAPARLSSMPDTPTIGEAGQPEMLFEGWCGIWGPKGLPEARVDATRTATQAALRDADVVQRLAAIGCAPIIEGTAEFATLIVAEQARNAAIIRAAGIQPE</sequence>
<dbReference type="PANTHER" id="PTHR42928">
    <property type="entry name" value="TRICARBOXYLATE-BINDING PROTEIN"/>
    <property type="match status" value="1"/>
</dbReference>